<keyword evidence="3 6" id="KW-0812">Transmembrane</keyword>
<dbReference type="InterPro" id="IPR027379">
    <property type="entry name" value="CLS_N"/>
</dbReference>
<evidence type="ECO:0000313" key="9">
    <source>
        <dbReference type="Proteomes" id="UP000269505"/>
    </source>
</evidence>
<dbReference type="AlphaFoldDB" id="A0AAQ0MJK1"/>
<feature type="domain" description="Cardiolipin synthase N-terminal" evidence="7">
    <location>
        <begin position="17"/>
        <end position="58"/>
    </location>
</feature>
<dbReference type="EMBL" id="RCVN01000005">
    <property type="protein sequence ID" value="RMI85443.1"/>
    <property type="molecule type" value="Genomic_DNA"/>
</dbReference>
<feature type="transmembrane region" description="Helical" evidence="6">
    <location>
        <begin position="6"/>
        <end position="25"/>
    </location>
</feature>
<evidence type="ECO:0000256" key="5">
    <source>
        <dbReference type="ARBA" id="ARBA00023136"/>
    </source>
</evidence>
<feature type="transmembrane region" description="Helical" evidence="6">
    <location>
        <begin position="37"/>
        <end position="56"/>
    </location>
</feature>
<organism evidence="8 9">
    <name type="scientific">Staphylococcus pseudoxylosus</name>
    <dbReference type="NCBI Taxonomy" id="2282419"/>
    <lineage>
        <taxon>Bacteria</taxon>
        <taxon>Bacillati</taxon>
        <taxon>Bacillota</taxon>
        <taxon>Bacilli</taxon>
        <taxon>Bacillales</taxon>
        <taxon>Staphylococcaceae</taxon>
        <taxon>Staphylococcus</taxon>
    </lineage>
</organism>
<evidence type="ECO:0000313" key="8">
    <source>
        <dbReference type="EMBL" id="RMI85443.1"/>
    </source>
</evidence>
<dbReference type="RefSeq" id="WP_122063692.1">
    <property type="nucleotide sequence ID" value="NZ_CP157502.1"/>
</dbReference>
<dbReference type="Pfam" id="PF13396">
    <property type="entry name" value="PLDc_N"/>
    <property type="match status" value="1"/>
</dbReference>
<evidence type="ECO:0000256" key="1">
    <source>
        <dbReference type="ARBA" id="ARBA00004651"/>
    </source>
</evidence>
<keyword evidence="5 6" id="KW-0472">Membrane</keyword>
<accession>A0AAQ0MJK1</accession>
<evidence type="ECO:0000256" key="3">
    <source>
        <dbReference type="ARBA" id="ARBA00022692"/>
    </source>
</evidence>
<comment type="caution">
    <text evidence="8">The sequence shown here is derived from an EMBL/GenBank/DDBJ whole genome shotgun (WGS) entry which is preliminary data.</text>
</comment>
<comment type="subcellular location">
    <subcellularLocation>
        <location evidence="1">Cell membrane</location>
        <topology evidence="1">Multi-pass membrane protein</topology>
    </subcellularLocation>
</comment>
<gene>
    <name evidence="8" type="ORF">D9V42_05705</name>
</gene>
<evidence type="ECO:0000256" key="6">
    <source>
        <dbReference type="SAM" id="Phobius"/>
    </source>
</evidence>
<keyword evidence="4 6" id="KW-1133">Transmembrane helix</keyword>
<evidence type="ECO:0000256" key="2">
    <source>
        <dbReference type="ARBA" id="ARBA00022475"/>
    </source>
</evidence>
<keyword evidence="9" id="KW-1185">Reference proteome</keyword>
<reference evidence="8 9" key="1">
    <citation type="submission" date="2018-10" db="EMBL/GenBank/DDBJ databases">
        <title>Staphylococcus pseudoxylosus sp. nov., isolated from bovine mastitis.</title>
        <authorList>
            <person name="Macfadyen A.C."/>
            <person name="Leroy S."/>
            <person name="Harrison E.M."/>
            <person name="Parkhill J."/>
            <person name="Holmes M.A."/>
            <person name="Paterson G.K."/>
        </authorList>
    </citation>
    <scope>NUCLEOTIDE SEQUENCE [LARGE SCALE GENOMIC DNA]</scope>
    <source>
        <strain evidence="8 9">S04009</strain>
    </source>
</reference>
<evidence type="ECO:0000256" key="4">
    <source>
        <dbReference type="ARBA" id="ARBA00022989"/>
    </source>
</evidence>
<sequence>MEPKILIPIIMIIAIYLVICFVDLLKVNKTKFLPKWLWGVIICISIPLGGIIYYIIGRDVLGDNDE</sequence>
<dbReference type="GO" id="GO:0005886">
    <property type="term" value="C:plasma membrane"/>
    <property type="evidence" value="ECO:0007669"/>
    <property type="project" value="UniProtKB-SubCell"/>
</dbReference>
<evidence type="ECO:0000259" key="7">
    <source>
        <dbReference type="Pfam" id="PF13396"/>
    </source>
</evidence>
<dbReference type="Proteomes" id="UP000269505">
    <property type="component" value="Unassembled WGS sequence"/>
</dbReference>
<proteinExistence type="predicted"/>
<protein>
    <recommendedName>
        <fullName evidence="7">Cardiolipin synthase N-terminal domain-containing protein</fullName>
    </recommendedName>
</protein>
<keyword evidence="2" id="KW-1003">Cell membrane</keyword>
<name>A0AAQ0MJK1_9STAP</name>